<reference evidence="14 15" key="1">
    <citation type="submission" date="2019-12" db="EMBL/GenBank/DDBJ databases">
        <title>Genomic-based taxomic classification of the family Erythrobacteraceae.</title>
        <authorList>
            <person name="Xu L."/>
        </authorList>
    </citation>
    <scope>NUCLEOTIDE SEQUENCE [LARGE SCALE GENOMIC DNA]</scope>
    <source>
        <strain evidence="14 15">LMG 29518</strain>
    </source>
</reference>
<comment type="subcellular location">
    <subcellularLocation>
        <location evidence="1 10">Cell outer membrane</location>
        <topology evidence="1 10">Multi-pass membrane protein</topology>
    </subcellularLocation>
</comment>
<evidence type="ECO:0000256" key="10">
    <source>
        <dbReference type="PROSITE-ProRule" id="PRU01360"/>
    </source>
</evidence>
<dbReference type="Proteomes" id="UP000438476">
    <property type="component" value="Unassembled WGS sequence"/>
</dbReference>
<dbReference type="InterPro" id="IPR039426">
    <property type="entry name" value="TonB-dep_rcpt-like"/>
</dbReference>
<comment type="caution">
    <text evidence="14">The sequence shown here is derived from an EMBL/GenBank/DDBJ whole genome shotgun (WGS) entry which is preliminary data.</text>
</comment>
<dbReference type="PANTHER" id="PTHR30069">
    <property type="entry name" value="TONB-DEPENDENT OUTER MEMBRANE RECEPTOR"/>
    <property type="match status" value="1"/>
</dbReference>
<evidence type="ECO:0000256" key="5">
    <source>
        <dbReference type="ARBA" id="ARBA00022729"/>
    </source>
</evidence>
<dbReference type="Pfam" id="PF00593">
    <property type="entry name" value="TonB_dep_Rec_b-barrel"/>
    <property type="match status" value="1"/>
</dbReference>
<keyword evidence="6" id="KW-0406">Ion transport</keyword>
<dbReference type="PROSITE" id="PS52016">
    <property type="entry name" value="TONB_DEPENDENT_REC_3"/>
    <property type="match status" value="1"/>
</dbReference>
<keyword evidence="15" id="KW-1185">Reference proteome</keyword>
<dbReference type="GO" id="GO:0009279">
    <property type="term" value="C:cell outer membrane"/>
    <property type="evidence" value="ECO:0007669"/>
    <property type="project" value="UniProtKB-SubCell"/>
</dbReference>
<keyword evidence="14" id="KW-0675">Receptor</keyword>
<dbReference type="GO" id="GO:0015344">
    <property type="term" value="F:siderophore uptake transmembrane transporter activity"/>
    <property type="evidence" value="ECO:0007669"/>
    <property type="project" value="TreeGrafter"/>
</dbReference>
<gene>
    <name evidence="14" type="ORF">GRI91_11565</name>
</gene>
<evidence type="ECO:0000256" key="6">
    <source>
        <dbReference type="ARBA" id="ARBA00023065"/>
    </source>
</evidence>
<dbReference type="OrthoDB" id="9764669at2"/>
<evidence type="ECO:0000313" key="15">
    <source>
        <dbReference type="Proteomes" id="UP000438476"/>
    </source>
</evidence>
<dbReference type="GO" id="GO:0044718">
    <property type="term" value="P:siderophore transmembrane transport"/>
    <property type="evidence" value="ECO:0007669"/>
    <property type="project" value="TreeGrafter"/>
</dbReference>
<keyword evidence="7 11" id="KW-0798">TonB box</keyword>
<evidence type="ECO:0000256" key="7">
    <source>
        <dbReference type="ARBA" id="ARBA00023077"/>
    </source>
</evidence>
<evidence type="ECO:0000256" key="9">
    <source>
        <dbReference type="ARBA" id="ARBA00023237"/>
    </source>
</evidence>
<evidence type="ECO:0000256" key="8">
    <source>
        <dbReference type="ARBA" id="ARBA00023136"/>
    </source>
</evidence>
<evidence type="ECO:0000256" key="3">
    <source>
        <dbReference type="ARBA" id="ARBA00022452"/>
    </source>
</evidence>
<dbReference type="Gene3D" id="2.170.130.10">
    <property type="entry name" value="TonB-dependent receptor, plug domain"/>
    <property type="match status" value="1"/>
</dbReference>
<proteinExistence type="inferred from homology"/>
<keyword evidence="5" id="KW-0732">Signal</keyword>
<dbReference type="Gene3D" id="2.40.170.20">
    <property type="entry name" value="TonB-dependent receptor, beta-barrel domain"/>
    <property type="match status" value="1"/>
</dbReference>
<keyword evidence="8 10" id="KW-0472">Membrane</keyword>
<comment type="similarity">
    <text evidence="10 11">Belongs to the TonB-dependent receptor family.</text>
</comment>
<evidence type="ECO:0000313" key="14">
    <source>
        <dbReference type="EMBL" id="MXO66397.1"/>
    </source>
</evidence>
<dbReference type="SUPFAM" id="SSF56935">
    <property type="entry name" value="Porins"/>
    <property type="match status" value="1"/>
</dbReference>
<keyword evidence="4 10" id="KW-0812">Transmembrane</keyword>
<organism evidence="14 15">
    <name type="scientific">Altericroceibacterium endophyticum</name>
    <dbReference type="NCBI Taxonomy" id="1808508"/>
    <lineage>
        <taxon>Bacteria</taxon>
        <taxon>Pseudomonadati</taxon>
        <taxon>Pseudomonadota</taxon>
        <taxon>Alphaproteobacteria</taxon>
        <taxon>Sphingomonadales</taxon>
        <taxon>Erythrobacteraceae</taxon>
        <taxon>Altericroceibacterium</taxon>
    </lineage>
</organism>
<keyword evidence="3 10" id="KW-1134">Transmembrane beta strand</keyword>
<dbReference type="InterPro" id="IPR000531">
    <property type="entry name" value="Beta-barrel_TonB"/>
</dbReference>
<evidence type="ECO:0000259" key="13">
    <source>
        <dbReference type="Pfam" id="PF07715"/>
    </source>
</evidence>
<dbReference type="EMBL" id="WTYT01000005">
    <property type="protein sequence ID" value="MXO66397.1"/>
    <property type="molecule type" value="Genomic_DNA"/>
</dbReference>
<evidence type="ECO:0000256" key="11">
    <source>
        <dbReference type="RuleBase" id="RU003357"/>
    </source>
</evidence>
<protein>
    <submittedName>
        <fullName evidence="14">TonB-dependent receptor</fullName>
    </submittedName>
</protein>
<accession>A0A6I4T6D2</accession>
<evidence type="ECO:0000259" key="12">
    <source>
        <dbReference type="Pfam" id="PF00593"/>
    </source>
</evidence>
<dbReference type="InterPro" id="IPR012910">
    <property type="entry name" value="Plug_dom"/>
</dbReference>
<dbReference type="Pfam" id="PF07715">
    <property type="entry name" value="Plug"/>
    <property type="match status" value="1"/>
</dbReference>
<evidence type="ECO:0000256" key="2">
    <source>
        <dbReference type="ARBA" id="ARBA00022448"/>
    </source>
</evidence>
<keyword evidence="2 10" id="KW-0813">Transport</keyword>
<evidence type="ECO:0000256" key="1">
    <source>
        <dbReference type="ARBA" id="ARBA00004571"/>
    </source>
</evidence>
<evidence type="ECO:0000256" key="4">
    <source>
        <dbReference type="ARBA" id="ARBA00022692"/>
    </source>
</evidence>
<feature type="domain" description="TonB-dependent receptor-like beta-barrel" evidence="12">
    <location>
        <begin position="314"/>
        <end position="722"/>
    </location>
</feature>
<name>A0A6I4T6D2_9SPHN</name>
<dbReference type="InterPro" id="IPR037066">
    <property type="entry name" value="Plug_dom_sf"/>
</dbReference>
<dbReference type="AlphaFoldDB" id="A0A6I4T6D2"/>
<dbReference type="InterPro" id="IPR036942">
    <property type="entry name" value="Beta-barrel_TonB_sf"/>
</dbReference>
<feature type="domain" description="TonB-dependent receptor plug" evidence="13">
    <location>
        <begin position="52"/>
        <end position="156"/>
    </location>
</feature>
<dbReference type="PANTHER" id="PTHR30069:SF53">
    <property type="entry name" value="COLICIN I RECEPTOR-RELATED"/>
    <property type="match status" value="1"/>
</dbReference>
<sequence>MGASMGASADTSAADAEASAIGKRVRDSEIVVTGTLESRELQKLKSPALGVSIDSEQIGAINTINTEDAIRYAPNLIVRKRYIGDANATLSFRNMHTTQTPRALVTVDGFLISDFLGASYSTAPKWAVLAPGDIARAEIIYGPTSARYSGNSLGGTLELVTREITENALRLNAQGFFQNYKYYDTDEDLYGYSLDAQADLKLDDRGGISFGYRHFENEGQPQQWRTVTPGTPYADQAIVDMGLGFPLRIAAQDAIADATEDQFRLRGNYDLGQGWTMRALAALLIDQDDTTNPKSFLRDESGAPTFIGISGITQGLSTSHELLTGLGLNGTISGWSVDLAASRFTLLKDRQRQSDPADVTTGIIPDSGKVTDDDAHWTALNATAERVLGIHSLSLGASYTGYYGNSETSATTAWRSMSDPVLQNASGGETELVGLFAEDALALTPEITATLGLRWEHWRAQNGFLLNGDDRVDYASRSDDAWSPKAALTWRPDAMTEFTASAAWATRFPTIGELYQASLISYGPNVGEVDLDGFNPDLTPEKGFDLQLTASRRIDNVKVTLSGYRQAVEDTLFSQSILIPSSDDPGTIVSQSLITNIGEVETWGIDLIVAAEDLILDGLDLDANLSWIDAKITENPLNPALVGNRFPRVPEWRANASLRYRVSDALDVAANVRHQNTPDRNIENNSSSRCGTYYCVSPFTFVDLKATTHLGAVDLSVGVDNLLDEKAFVFHPYPGRTVSIGLHWKGGL</sequence>
<keyword evidence="9 10" id="KW-0998">Cell outer membrane</keyword>